<dbReference type="AlphaFoldDB" id="A0AAE0FIX2"/>
<feature type="domain" description="Methyltransferase FkbM" evidence="2">
    <location>
        <begin position="248"/>
        <end position="425"/>
    </location>
</feature>
<dbReference type="SUPFAM" id="SSF53335">
    <property type="entry name" value="S-adenosyl-L-methionine-dependent methyltransferases"/>
    <property type="match status" value="1"/>
</dbReference>
<dbReference type="InterPro" id="IPR006342">
    <property type="entry name" value="FkbM_mtfrase"/>
</dbReference>
<name>A0AAE0FIX2_9CHLO</name>
<comment type="caution">
    <text evidence="3">The sequence shown here is derived from an EMBL/GenBank/DDBJ whole genome shotgun (WGS) entry which is preliminary data.</text>
</comment>
<reference evidence="3 4" key="1">
    <citation type="journal article" date="2015" name="Genome Biol. Evol.">
        <title>Comparative Genomics of a Bacterivorous Green Alga Reveals Evolutionary Causalities and Consequences of Phago-Mixotrophic Mode of Nutrition.</title>
        <authorList>
            <person name="Burns J.A."/>
            <person name="Paasch A."/>
            <person name="Narechania A."/>
            <person name="Kim E."/>
        </authorList>
    </citation>
    <scope>NUCLEOTIDE SEQUENCE [LARGE SCALE GENOMIC DNA]</scope>
    <source>
        <strain evidence="3 4">PLY_AMNH</strain>
    </source>
</reference>
<accession>A0AAE0FIX2</accession>
<sequence>MEAREGGEEDRREEWLGRGRGVLSGEGAEGRSIGESVHKGEVGRFVLGGSQVICPFIFDQHFWAERMEWMGLAPPPLQAHRVFPAAAADHRTSPAAEAHVQPAGEGRPEDALIRAILQASTADVRREVARVGDELRCENGLLNATVALRRALQEAHPPACLRQQQPPKRHCEHLEQPGDHDGADATHGGACGLRNKGAADAPLIQLASGLRLHCVSPVETHHIHREIFQDDVYFQHGIRLSRGDSVVDVGANIGLFTLRVAFAAADANIWALEPVPPIFHTLQRNMDLHRQPGVKVRTLMAAAGAESTSMEVEGGVEVTFFPHMAGNSTLYPAEKRALQGKAMKPHFFSQSESFRCRVVTISQLMRTEGIKSIELLKVDVEGAELQVLQGVEDGDWARIKQLVVEVHDVNGRLADVVGLLQEKGYCLAVDAAPDCPDGTFLVYATSAV</sequence>
<feature type="compositionally biased region" description="Basic and acidic residues" evidence="1">
    <location>
        <begin position="172"/>
        <end position="184"/>
    </location>
</feature>
<dbReference type="PANTHER" id="PTHR34203">
    <property type="entry name" value="METHYLTRANSFERASE, FKBM FAMILY PROTEIN"/>
    <property type="match status" value="1"/>
</dbReference>
<proteinExistence type="predicted"/>
<dbReference type="InterPro" id="IPR052514">
    <property type="entry name" value="SAM-dependent_MTase"/>
</dbReference>
<evidence type="ECO:0000313" key="4">
    <source>
        <dbReference type="Proteomes" id="UP001190700"/>
    </source>
</evidence>
<dbReference type="SUPFAM" id="SSF53756">
    <property type="entry name" value="UDP-Glycosyltransferase/glycogen phosphorylase"/>
    <property type="match status" value="1"/>
</dbReference>
<dbReference type="InterPro" id="IPR029063">
    <property type="entry name" value="SAM-dependent_MTases_sf"/>
</dbReference>
<dbReference type="CDD" id="cd02440">
    <property type="entry name" value="AdoMet_MTases"/>
    <property type="match status" value="1"/>
</dbReference>
<keyword evidence="4" id="KW-1185">Reference proteome</keyword>
<evidence type="ECO:0000313" key="3">
    <source>
        <dbReference type="EMBL" id="KAK3260575.1"/>
    </source>
</evidence>
<evidence type="ECO:0000259" key="2">
    <source>
        <dbReference type="Pfam" id="PF05050"/>
    </source>
</evidence>
<feature type="region of interest" description="Disordered" evidence="1">
    <location>
        <begin position="1"/>
        <end position="34"/>
    </location>
</feature>
<protein>
    <recommendedName>
        <fullName evidence="2">Methyltransferase FkbM domain-containing protein</fullName>
    </recommendedName>
</protein>
<feature type="region of interest" description="Disordered" evidence="1">
    <location>
        <begin position="162"/>
        <end position="187"/>
    </location>
</feature>
<dbReference type="Pfam" id="PF05050">
    <property type="entry name" value="Methyltransf_21"/>
    <property type="match status" value="1"/>
</dbReference>
<dbReference type="EMBL" id="LGRX02017579">
    <property type="protein sequence ID" value="KAK3260575.1"/>
    <property type="molecule type" value="Genomic_DNA"/>
</dbReference>
<organism evidence="3 4">
    <name type="scientific">Cymbomonas tetramitiformis</name>
    <dbReference type="NCBI Taxonomy" id="36881"/>
    <lineage>
        <taxon>Eukaryota</taxon>
        <taxon>Viridiplantae</taxon>
        <taxon>Chlorophyta</taxon>
        <taxon>Pyramimonadophyceae</taxon>
        <taxon>Pyramimonadales</taxon>
        <taxon>Pyramimonadaceae</taxon>
        <taxon>Cymbomonas</taxon>
    </lineage>
</organism>
<feature type="compositionally biased region" description="Basic and acidic residues" evidence="1">
    <location>
        <begin position="1"/>
        <end position="17"/>
    </location>
</feature>
<dbReference type="Proteomes" id="UP001190700">
    <property type="component" value="Unassembled WGS sequence"/>
</dbReference>
<dbReference type="PANTHER" id="PTHR34203:SF13">
    <property type="entry name" value="EXPRESSED PROTEIN"/>
    <property type="match status" value="1"/>
</dbReference>
<gene>
    <name evidence="3" type="ORF">CYMTET_30475</name>
</gene>
<dbReference type="Gene3D" id="3.40.50.150">
    <property type="entry name" value="Vaccinia Virus protein VP39"/>
    <property type="match status" value="1"/>
</dbReference>
<evidence type="ECO:0000256" key="1">
    <source>
        <dbReference type="SAM" id="MobiDB-lite"/>
    </source>
</evidence>
<dbReference type="NCBIfam" id="TIGR01444">
    <property type="entry name" value="fkbM_fam"/>
    <property type="match status" value="1"/>
</dbReference>